<dbReference type="EMBL" id="LAHD01000016">
    <property type="protein sequence ID" value="PHK05321.1"/>
    <property type="molecule type" value="Genomic_DNA"/>
</dbReference>
<dbReference type="AlphaFoldDB" id="A0A9Q5ZE96"/>
<dbReference type="Proteomes" id="UP000222310">
    <property type="component" value="Unassembled WGS sequence"/>
</dbReference>
<dbReference type="RefSeq" id="WP_099068912.1">
    <property type="nucleotide sequence ID" value="NZ_LAHD01000016.1"/>
</dbReference>
<protein>
    <recommendedName>
        <fullName evidence="5">DUF3172 domain-containing protein</fullName>
    </recommendedName>
</protein>
<dbReference type="PROSITE" id="PS51257">
    <property type="entry name" value="PROKAR_LIPOPROTEIN"/>
    <property type="match status" value="1"/>
</dbReference>
<dbReference type="GeneID" id="57095948"/>
<gene>
    <name evidence="3" type="ORF">VF08_08040</name>
</gene>
<sequence length="169" mass="18317">MLFKNCLYPLLCLVSLVAASCASEPTPVVFKPSPAVIKLKAEATPTPTQEAQPAESPVPKKAKPASTEPPEFVAFDPGVCKTDAYLPVNGASIALYTTCQYIKTDSIKPESVSVVTAANGNNDPSVLELEAESGFERVMWRDYSPSNKDVCVEYKDKSISCYKFFVEPN</sequence>
<organism evidence="3 4">
    <name type="scientific">Nostoc linckia z8</name>
    <dbReference type="NCBI Taxonomy" id="1628746"/>
    <lineage>
        <taxon>Bacteria</taxon>
        <taxon>Bacillati</taxon>
        <taxon>Cyanobacteriota</taxon>
        <taxon>Cyanophyceae</taxon>
        <taxon>Nostocales</taxon>
        <taxon>Nostocaceae</taxon>
        <taxon>Nostoc</taxon>
    </lineage>
</organism>
<accession>A0A9Q5ZE96</accession>
<feature type="chain" id="PRO_5040359735" description="DUF3172 domain-containing protein" evidence="2">
    <location>
        <begin position="23"/>
        <end position="169"/>
    </location>
</feature>
<name>A0A9Q5ZE96_NOSLI</name>
<evidence type="ECO:0000256" key="2">
    <source>
        <dbReference type="SAM" id="SignalP"/>
    </source>
</evidence>
<feature type="signal peptide" evidence="2">
    <location>
        <begin position="1"/>
        <end position="22"/>
    </location>
</feature>
<evidence type="ECO:0000256" key="1">
    <source>
        <dbReference type="SAM" id="MobiDB-lite"/>
    </source>
</evidence>
<feature type="region of interest" description="Disordered" evidence="1">
    <location>
        <begin position="43"/>
        <end position="69"/>
    </location>
</feature>
<evidence type="ECO:0008006" key="5">
    <source>
        <dbReference type="Google" id="ProtNLM"/>
    </source>
</evidence>
<keyword evidence="2" id="KW-0732">Signal</keyword>
<comment type="caution">
    <text evidence="3">The sequence shown here is derived from an EMBL/GenBank/DDBJ whole genome shotgun (WGS) entry which is preliminary data.</text>
</comment>
<proteinExistence type="predicted"/>
<evidence type="ECO:0000313" key="4">
    <source>
        <dbReference type="Proteomes" id="UP000222310"/>
    </source>
</evidence>
<reference evidence="3 4" key="1">
    <citation type="submission" date="2015-02" db="EMBL/GenBank/DDBJ databases">
        <title>Nostoc linckia genome annotation.</title>
        <authorList>
            <person name="Zhou Z."/>
        </authorList>
    </citation>
    <scope>NUCLEOTIDE SEQUENCE [LARGE SCALE GENOMIC DNA]</scope>
    <source>
        <strain evidence="4">z8</strain>
    </source>
</reference>
<evidence type="ECO:0000313" key="3">
    <source>
        <dbReference type="EMBL" id="PHK05321.1"/>
    </source>
</evidence>